<keyword evidence="4" id="KW-0808">Transferase</keyword>
<feature type="domain" description="Histidine kinase/HSP90-like ATPase" evidence="9">
    <location>
        <begin position="395"/>
        <end position="480"/>
    </location>
</feature>
<dbReference type="EMBL" id="NPEI01000005">
    <property type="protein sequence ID" value="PKA15863.1"/>
    <property type="molecule type" value="Genomic_DNA"/>
</dbReference>
<evidence type="ECO:0000313" key="12">
    <source>
        <dbReference type="EMBL" id="PKA15863.1"/>
    </source>
</evidence>
<evidence type="ECO:0000256" key="5">
    <source>
        <dbReference type="ARBA" id="ARBA00022741"/>
    </source>
</evidence>
<dbReference type="Proteomes" id="UP000231857">
    <property type="component" value="Unassembled WGS sequence"/>
</dbReference>
<dbReference type="Pfam" id="PF17159">
    <property type="entry name" value="MASE3"/>
    <property type="match status" value="1"/>
</dbReference>
<evidence type="ECO:0000256" key="4">
    <source>
        <dbReference type="ARBA" id="ARBA00022679"/>
    </source>
</evidence>
<protein>
    <recommendedName>
        <fullName evidence="2">histidine kinase</fullName>
        <ecNumber evidence="2">2.7.13.3</ecNumber>
    </recommendedName>
</protein>
<feature type="transmembrane region" description="Helical" evidence="8">
    <location>
        <begin position="217"/>
        <end position="235"/>
    </location>
</feature>
<evidence type="ECO:0000259" key="9">
    <source>
        <dbReference type="Pfam" id="PF02518"/>
    </source>
</evidence>
<dbReference type="GO" id="GO:0016301">
    <property type="term" value="F:kinase activity"/>
    <property type="evidence" value="ECO:0007669"/>
    <property type="project" value="UniProtKB-KW"/>
</dbReference>
<gene>
    <name evidence="12" type="ORF">CH363_10110</name>
</gene>
<keyword evidence="3" id="KW-0597">Phosphoprotein</keyword>
<dbReference type="Pfam" id="PF07568">
    <property type="entry name" value="HisKA_2"/>
    <property type="match status" value="1"/>
</dbReference>
<evidence type="ECO:0000256" key="1">
    <source>
        <dbReference type="ARBA" id="ARBA00000085"/>
    </source>
</evidence>
<dbReference type="EC" id="2.7.13.3" evidence="2"/>
<organism evidence="12 13">
    <name type="scientific">Leptospira haakeii</name>
    <dbReference type="NCBI Taxonomy" id="2023198"/>
    <lineage>
        <taxon>Bacteria</taxon>
        <taxon>Pseudomonadati</taxon>
        <taxon>Spirochaetota</taxon>
        <taxon>Spirochaetia</taxon>
        <taxon>Leptospirales</taxon>
        <taxon>Leptospiraceae</taxon>
        <taxon>Leptospira</taxon>
    </lineage>
</organism>
<dbReference type="InterPro" id="IPR036890">
    <property type="entry name" value="HATPase_C_sf"/>
</dbReference>
<keyword evidence="6 12" id="KW-0418">Kinase</keyword>
<keyword evidence="5" id="KW-0547">Nucleotide-binding</keyword>
<dbReference type="PANTHER" id="PTHR41523">
    <property type="entry name" value="TWO-COMPONENT SYSTEM SENSOR PROTEIN"/>
    <property type="match status" value="1"/>
</dbReference>
<evidence type="ECO:0000256" key="3">
    <source>
        <dbReference type="ARBA" id="ARBA00022553"/>
    </source>
</evidence>
<dbReference type="PANTHER" id="PTHR41523:SF8">
    <property type="entry name" value="ETHYLENE RESPONSE SENSOR PROTEIN"/>
    <property type="match status" value="1"/>
</dbReference>
<dbReference type="InterPro" id="IPR033425">
    <property type="entry name" value="MASE3"/>
</dbReference>
<feature type="transmembrane region" description="Helical" evidence="8">
    <location>
        <begin position="45"/>
        <end position="68"/>
    </location>
</feature>
<dbReference type="InterPro" id="IPR011495">
    <property type="entry name" value="Sig_transdc_His_kin_sub2_dim/P"/>
</dbReference>
<evidence type="ECO:0000259" key="10">
    <source>
        <dbReference type="Pfam" id="PF07568"/>
    </source>
</evidence>
<keyword evidence="7" id="KW-0067">ATP-binding</keyword>
<feature type="transmembrane region" description="Helical" evidence="8">
    <location>
        <begin position="148"/>
        <end position="167"/>
    </location>
</feature>
<dbReference type="Pfam" id="PF02518">
    <property type="entry name" value="HATPase_c"/>
    <property type="match status" value="1"/>
</dbReference>
<feature type="transmembrane region" description="Helical" evidence="8">
    <location>
        <begin position="12"/>
        <end position="33"/>
    </location>
</feature>
<comment type="caution">
    <text evidence="12">The sequence shown here is derived from an EMBL/GenBank/DDBJ whole genome shotgun (WGS) entry which is preliminary data.</text>
</comment>
<dbReference type="Gene3D" id="3.30.565.10">
    <property type="entry name" value="Histidine kinase-like ATPase, C-terminal domain"/>
    <property type="match status" value="1"/>
</dbReference>
<evidence type="ECO:0000259" key="11">
    <source>
        <dbReference type="Pfam" id="PF17159"/>
    </source>
</evidence>
<evidence type="ECO:0000256" key="7">
    <source>
        <dbReference type="ARBA" id="ARBA00022840"/>
    </source>
</evidence>
<keyword evidence="8" id="KW-1133">Transmembrane helix</keyword>
<dbReference type="InterPro" id="IPR003594">
    <property type="entry name" value="HATPase_dom"/>
</dbReference>
<evidence type="ECO:0000256" key="8">
    <source>
        <dbReference type="SAM" id="Phobius"/>
    </source>
</evidence>
<sequence length="494" mass="56663">MDQEISYSNRHWINVTTAFFLASLPILIIQVFHSSVYFESRVPPYLVFHNIAESFSIIVSMSIFGVGWFTYEQSKDSHTLFLGIAFLGIGLMDMMHMLGYSGMSDLLTPNSPNKSTQFWIIVRFFAAVSFLASAFIPNENGLFKRKEWLLLVPILVSTCTFIAVTYYSDLLPVTFSPEIGLTHFKRVSEFVIIFILTLALIAYRFRIPKFGWDHTKYYIYAFIFCVSSELVFAVYTTVFDIYNVLGHIYKIISFFLIYKGVFIDSVNSPYREILDTNKKLSRSLLEKENLIREIYHRSNNTLQVIGSLILLQAEAYPNNPEVKTVVYRIQDRIQSISLVHRLLFSGKDLSSVSIKEYISGLSNYALQNNDNTSCKLSIHTEIEDRKLLFDMVIPIGLILSELLNNSIKFAFPNVSSGNISIHFYEGRDSRFHLTYSDDGVGMKEDYDFRSCSSLGIQLVQGIAESQLSGKIRFKTGPNFQCEIDFPNNIYKKRV</sequence>
<evidence type="ECO:0000256" key="6">
    <source>
        <dbReference type="ARBA" id="ARBA00022777"/>
    </source>
</evidence>
<keyword evidence="8" id="KW-0472">Membrane</keyword>
<keyword evidence="13" id="KW-1185">Reference proteome</keyword>
<keyword evidence="8" id="KW-0812">Transmembrane</keyword>
<feature type="transmembrane region" description="Helical" evidence="8">
    <location>
        <begin position="80"/>
        <end position="98"/>
    </location>
</feature>
<feature type="transmembrane region" description="Helical" evidence="8">
    <location>
        <begin position="241"/>
        <end position="261"/>
    </location>
</feature>
<comment type="catalytic activity">
    <reaction evidence="1">
        <text>ATP + protein L-histidine = ADP + protein N-phospho-L-histidine.</text>
        <dbReference type="EC" id="2.7.13.3"/>
    </reaction>
</comment>
<dbReference type="SUPFAM" id="SSF55874">
    <property type="entry name" value="ATPase domain of HSP90 chaperone/DNA topoisomerase II/histidine kinase"/>
    <property type="match status" value="1"/>
</dbReference>
<proteinExistence type="predicted"/>
<reference evidence="12 13" key="1">
    <citation type="submission" date="2017-07" db="EMBL/GenBank/DDBJ databases">
        <title>Leptospira spp. isolated from tropical soils.</title>
        <authorList>
            <person name="Thibeaux R."/>
            <person name="Iraola G."/>
            <person name="Ferres I."/>
            <person name="Bierque E."/>
            <person name="Girault D."/>
            <person name="Soupe-Gilbert M.-E."/>
            <person name="Picardeau M."/>
            <person name="Goarant C."/>
        </authorList>
    </citation>
    <scope>NUCLEOTIDE SEQUENCE [LARGE SCALE GENOMIC DNA]</scope>
    <source>
        <strain evidence="12 13">ATI7-C-A2</strain>
    </source>
</reference>
<evidence type="ECO:0000256" key="2">
    <source>
        <dbReference type="ARBA" id="ARBA00012438"/>
    </source>
</evidence>
<accession>A0ABX4PLE0</accession>
<feature type="domain" description="Membrane-associated sensor" evidence="11">
    <location>
        <begin position="44"/>
        <end position="269"/>
    </location>
</feature>
<evidence type="ECO:0000313" key="13">
    <source>
        <dbReference type="Proteomes" id="UP000231857"/>
    </source>
</evidence>
<dbReference type="RefSeq" id="WP_100724090.1">
    <property type="nucleotide sequence ID" value="NZ_NPEG01000007.1"/>
</dbReference>
<name>A0ABX4PLE0_9LEPT</name>
<feature type="transmembrane region" description="Helical" evidence="8">
    <location>
        <begin position="187"/>
        <end position="205"/>
    </location>
</feature>
<feature type="domain" description="Signal transduction histidine kinase subgroup 2 dimerisation and phosphoacceptor" evidence="10">
    <location>
        <begin position="293"/>
        <end position="366"/>
    </location>
</feature>
<feature type="transmembrane region" description="Helical" evidence="8">
    <location>
        <begin position="118"/>
        <end position="136"/>
    </location>
</feature>